<evidence type="ECO:0000313" key="1">
    <source>
        <dbReference type="EMBL" id="PIE63445.1"/>
    </source>
</evidence>
<name>A0A2G6MTV0_9BACT</name>
<sequence>KIKEKKIHLHYFPTVDSLKKKVNHALLNFTDMTEEILSLFVKYKKLSRTESY</sequence>
<organism evidence="1 2">
    <name type="scientific">Desulfobacter postgatei</name>
    <dbReference type="NCBI Taxonomy" id="2293"/>
    <lineage>
        <taxon>Bacteria</taxon>
        <taxon>Pseudomonadati</taxon>
        <taxon>Thermodesulfobacteriota</taxon>
        <taxon>Desulfobacteria</taxon>
        <taxon>Desulfobacterales</taxon>
        <taxon>Desulfobacteraceae</taxon>
        <taxon>Desulfobacter</taxon>
    </lineage>
</organism>
<evidence type="ECO:0000313" key="2">
    <source>
        <dbReference type="Proteomes" id="UP000231203"/>
    </source>
</evidence>
<feature type="non-terminal residue" evidence="1">
    <location>
        <position position="1"/>
    </location>
</feature>
<accession>A0A2G6MTV0</accession>
<reference evidence="1 2" key="1">
    <citation type="submission" date="2017-10" db="EMBL/GenBank/DDBJ databases">
        <title>Novel microbial diversity and functional potential in the marine mammal oral microbiome.</title>
        <authorList>
            <person name="Dudek N.K."/>
            <person name="Sun C.L."/>
            <person name="Burstein D."/>
            <person name="Kantor R.S."/>
            <person name="Aliaga Goltsman D.S."/>
            <person name="Bik E.M."/>
            <person name="Thomas B.C."/>
            <person name="Banfield J.F."/>
            <person name="Relman D.A."/>
        </authorList>
    </citation>
    <scope>NUCLEOTIDE SEQUENCE [LARGE SCALE GENOMIC DNA]</scope>
    <source>
        <strain evidence="1">DOLJORAL78_47_202</strain>
    </source>
</reference>
<dbReference type="AlphaFoldDB" id="A0A2G6MTV0"/>
<dbReference type="Proteomes" id="UP000231203">
    <property type="component" value="Unassembled WGS sequence"/>
</dbReference>
<dbReference type="EMBL" id="PDTI01000006">
    <property type="protein sequence ID" value="PIE63445.1"/>
    <property type="molecule type" value="Genomic_DNA"/>
</dbReference>
<proteinExistence type="predicted"/>
<comment type="caution">
    <text evidence="1">The sequence shown here is derived from an EMBL/GenBank/DDBJ whole genome shotgun (WGS) entry which is preliminary data.</text>
</comment>
<protein>
    <submittedName>
        <fullName evidence="1">IS630 family transposase</fullName>
    </submittedName>
</protein>
<gene>
    <name evidence="1" type="ORF">CSA25_00330</name>
</gene>